<dbReference type="InterPro" id="IPR017900">
    <property type="entry name" value="4Fe4S_Fe_S_CS"/>
</dbReference>
<keyword evidence="2" id="KW-0285">Flavoprotein</keyword>
<dbReference type="RefSeq" id="WP_142549946.1">
    <property type="nucleotide sequence ID" value="NZ_VIFX01000001.1"/>
</dbReference>
<dbReference type="EMBL" id="VIFX01000001">
    <property type="protein sequence ID" value="TQR88596.1"/>
    <property type="molecule type" value="Genomic_DNA"/>
</dbReference>
<evidence type="ECO:0000256" key="5">
    <source>
        <dbReference type="ARBA" id="ARBA00022857"/>
    </source>
</evidence>
<keyword evidence="11" id="KW-1185">Reference proteome</keyword>
<sequence>MAFVITQACCSDATCAAVCPADCIHPTPDDPNFLHAEMLYIDPARCIDCAACVEVCPVDAIHSEDELPLDLKGYASINHDYFTGAPPPPVAQPKSTRTVTTDRLAVAVVGAGPSGFYAAAALLDAGPNVTVSLIDRLPTPFGLVRAGVAPDHQDTKGVTRGFAMTVAHPRVNTFLNVEVGTEVSPADLLAHHHAVVYAVGAAAGRRPGIPGDDLPGSFSAAEVVGWYNGHPEYADVAVPLNHPTAVVVGNGNVALDVVRVLLRGQRMDHTDIADHALEALSDSEIREVIVLGRRGPEHAAFSFSQLLALDHLAGVDVVVHSPDLDDASPAPELHHASEYAAKQKLALLAEMASRTPRHDRRIHLRFATAVHGIVGVDAVQGVHVSSAGTEPSVIETGIVVSCVGFDGRPVTGVAFDPAATRIPSRGGRVVDPQGQPVTGQYVTGWIKRGPSGVIGTNKACAEETVDALLDDHRHGLLPEPSQPTAAFANHLEHRSVNRIDRRGWLRIDDHELRQGRSTGRTRRKLVDLGHMTALAGTTPVPAPAVRSTNLKENP</sequence>
<evidence type="ECO:0000313" key="11">
    <source>
        <dbReference type="Proteomes" id="UP000315759"/>
    </source>
</evidence>
<dbReference type="PROSITE" id="PS51379">
    <property type="entry name" value="4FE4S_FER_2"/>
    <property type="match status" value="2"/>
</dbReference>
<dbReference type="PANTHER" id="PTHR48467:SF1">
    <property type="entry name" value="GLUTAMATE SYNTHASE 1 [NADH], CHLOROPLASTIC-LIKE"/>
    <property type="match status" value="1"/>
</dbReference>
<keyword evidence="6" id="KW-0560">Oxidoreductase</keyword>
<gene>
    <name evidence="10" type="ORF">D8S82_00895</name>
</gene>
<evidence type="ECO:0000256" key="8">
    <source>
        <dbReference type="ARBA" id="ARBA00023014"/>
    </source>
</evidence>
<evidence type="ECO:0000256" key="2">
    <source>
        <dbReference type="ARBA" id="ARBA00022630"/>
    </source>
</evidence>
<name>A0A544W8P8_9MYCO</name>
<evidence type="ECO:0000256" key="6">
    <source>
        <dbReference type="ARBA" id="ARBA00023002"/>
    </source>
</evidence>
<dbReference type="InterPro" id="IPR055275">
    <property type="entry name" value="Ferredox_Rdtase"/>
</dbReference>
<dbReference type="AlphaFoldDB" id="A0A544W8P8"/>
<dbReference type="SUPFAM" id="SSF54862">
    <property type="entry name" value="4Fe-4S ferredoxins"/>
    <property type="match status" value="1"/>
</dbReference>
<dbReference type="PROSITE" id="PS00198">
    <property type="entry name" value="4FE4S_FER_1"/>
    <property type="match status" value="1"/>
</dbReference>
<reference evidence="10 11" key="1">
    <citation type="submission" date="2018-10" db="EMBL/GenBank/DDBJ databases">
        <title>Draft genome of Mycobacterium hodleri strain B.</title>
        <authorList>
            <person name="Amande T.J."/>
            <person name="Mcgenity T.J."/>
        </authorList>
    </citation>
    <scope>NUCLEOTIDE SEQUENCE [LARGE SCALE GENOMIC DNA]</scope>
    <source>
        <strain evidence="10 11">B</strain>
    </source>
</reference>
<proteinExistence type="predicted"/>
<keyword evidence="8" id="KW-0411">Iron-sulfur</keyword>
<dbReference type="GO" id="GO:0016491">
    <property type="term" value="F:oxidoreductase activity"/>
    <property type="evidence" value="ECO:0007669"/>
    <property type="project" value="UniProtKB-KW"/>
</dbReference>
<evidence type="ECO:0000256" key="7">
    <source>
        <dbReference type="ARBA" id="ARBA00023004"/>
    </source>
</evidence>
<dbReference type="GO" id="GO:0046872">
    <property type="term" value="F:metal ion binding"/>
    <property type="evidence" value="ECO:0007669"/>
    <property type="project" value="UniProtKB-KW"/>
</dbReference>
<keyword evidence="7" id="KW-0408">Iron</keyword>
<dbReference type="PRINTS" id="PR00419">
    <property type="entry name" value="ADXRDTASE"/>
</dbReference>
<dbReference type="InterPro" id="IPR036188">
    <property type="entry name" value="FAD/NAD-bd_sf"/>
</dbReference>
<organism evidence="10 11">
    <name type="scientific">Mycolicibacterium hodleri</name>
    <dbReference type="NCBI Taxonomy" id="49897"/>
    <lineage>
        <taxon>Bacteria</taxon>
        <taxon>Bacillati</taxon>
        <taxon>Actinomycetota</taxon>
        <taxon>Actinomycetes</taxon>
        <taxon>Mycobacteriales</taxon>
        <taxon>Mycobacteriaceae</taxon>
        <taxon>Mycolicibacterium</taxon>
    </lineage>
</organism>
<keyword evidence="4" id="KW-0274">FAD</keyword>
<protein>
    <submittedName>
        <fullName evidence="10">Ferredoxin</fullName>
    </submittedName>
</protein>
<dbReference type="Pfam" id="PF13450">
    <property type="entry name" value="NAD_binding_8"/>
    <property type="match status" value="1"/>
</dbReference>
<feature type="domain" description="4Fe-4S ferredoxin-type" evidence="9">
    <location>
        <begin position="1"/>
        <end position="29"/>
    </location>
</feature>
<evidence type="ECO:0000259" key="9">
    <source>
        <dbReference type="PROSITE" id="PS51379"/>
    </source>
</evidence>
<keyword evidence="3" id="KW-0479">Metal-binding</keyword>
<dbReference type="Gene3D" id="3.40.50.720">
    <property type="entry name" value="NAD(P)-binding Rossmann-like Domain"/>
    <property type="match status" value="1"/>
</dbReference>
<dbReference type="Pfam" id="PF00037">
    <property type="entry name" value="Fer4"/>
    <property type="match status" value="1"/>
</dbReference>
<evidence type="ECO:0000256" key="4">
    <source>
        <dbReference type="ARBA" id="ARBA00022827"/>
    </source>
</evidence>
<comment type="cofactor">
    <cofactor evidence="1">
        <name>FAD</name>
        <dbReference type="ChEBI" id="CHEBI:57692"/>
    </cofactor>
</comment>
<dbReference type="GO" id="GO:0051536">
    <property type="term" value="F:iron-sulfur cluster binding"/>
    <property type="evidence" value="ECO:0007669"/>
    <property type="project" value="UniProtKB-KW"/>
</dbReference>
<accession>A0A544W8P8</accession>
<feature type="domain" description="4Fe-4S ferredoxin-type" evidence="9">
    <location>
        <begin position="37"/>
        <end position="66"/>
    </location>
</feature>
<dbReference type="Gene3D" id="3.50.50.60">
    <property type="entry name" value="FAD/NAD(P)-binding domain"/>
    <property type="match status" value="1"/>
</dbReference>
<evidence type="ECO:0000256" key="1">
    <source>
        <dbReference type="ARBA" id="ARBA00001974"/>
    </source>
</evidence>
<keyword evidence="5" id="KW-0521">NADP</keyword>
<comment type="caution">
    <text evidence="10">The sequence shown here is derived from an EMBL/GenBank/DDBJ whole genome shotgun (WGS) entry which is preliminary data.</text>
</comment>
<evidence type="ECO:0000313" key="10">
    <source>
        <dbReference type="EMBL" id="TQR88596.1"/>
    </source>
</evidence>
<dbReference type="InterPro" id="IPR017896">
    <property type="entry name" value="4Fe4S_Fe-S-bd"/>
</dbReference>
<evidence type="ECO:0000256" key="3">
    <source>
        <dbReference type="ARBA" id="ARBA00022723"/>
    </source>
</evidence>
<dbReference type="Proteomes" id="UP000315759">
    <property type="component" value="Unassembled WGS sequence"/>
</dbReference>
<dbReference type="SUPFAM" id="SSF51971">
    <property type="entry name" value="Nucleotide-binding domain"/>
    <property type="match status" value="1"/>
</dbReference>
<dbReference type="Gene3D" id="3.30.70.20">
    <property type="match status" value="1"/>
</dbReference>
<dbReference type="PANTHER" id="PTHR48467">
    <property type="entry name" value="GLUTAMATE SYNTHASE 1 [NADH], CHLOROPLASTIC-LIKE"/>
    <property type="match status" value="1"/>
</dbReference>